<dbReference type="Proteomes" id="UP000256599">
    <property type="component" value="Unassembled WGS sequence"/>
</dbReference>
<dbReference type="SUPFAM" id="SSF53335">
    <property type="entry name" value="S-adenosyl-L-methionine-dependent methyltransferases"/>
    <property type="match status" value="1"/>
</dbReference>
<dbReference type="InterPro" id="IPR029063">
    <property type="entry name" value="SAM-dependent_MTases_sf"/>
</dbReference>
<dbReference type="AlphaFoldDB" id="A0A3D8I5Y8"/>
<feature type="domain" description="Methyltransferase FkbM" evidence="1">
    <location>
        <begin position="59"/>
        <end position="134"/>
    </location>
</feature>
<evidence type="ECO:0000313" key="3">
    <source>
        <dbReference type="Proteomes" id="UP000256599"/>
    </source>
</evidence>
<comment type="caution">
    <text evidence="2">The sequence shown here is derived from an EMBL/GenBank/DDBJ whole genome shotgun (WGS) entry which is preliminary data.</text>
</comment>
<protein>
    <recommendedName>
        <fullName evidence="1">Methyltransferase FkbM domain-containing protein</fullName>
    </recommendedName>
</protein>
<dbReference type="InterPro" id="IPR006342">
    <property type="entry name" value="FkbM_mtfrase"/>
</dbReference>
<dbReference type="EMBL" id="NXLR01000003">
    <property type="protein sequence ID" value="RDU60569.1"/>
    <property type="molecule type" value="Genomic_DNA"/>
</dbReference>
<organism evidence="2 3">
    <name type="scientific">Helicobacter marmotae</name>
    <dbReference type="NCBI Taxonomy" id="152490"/>
    <lineage>
        <taxon>Bacteria</taxon>
        <taxon>Pseudomonadati</taxon>
        <taxon>Campylobacterota</taxon>
        <taxon>Epsilonproteobacteria</taxon>
        <taxon>Campylobacterales</taxon>
        <taxon>Helicobacteraceae</taxon>
        <taxon>Helicobacter</taxon>
    </lineage>
</organism>
<sequence>MRSLSAQSLSEQGLSTHADLPQYKLYECFLGDSENETNLYIEKQDGSSKLKHSNNANNTHKICTLDSLMQNSHFIPHFIKIDTDGFDFKVLRGAKETLKAHKSALFFEWDQFHLRPLGEDPLSIFSYLYELGYKECLIFDNFGRILCQIQSNDRTNLALLMDYTLISKQHICYYDVLTFHSLSGLCVKEYLAFIQRSENAM</sequence>
<evidence type="ECO:0000259" key="1">
    <source>
        <dbReference type="Pfam" id="PF05050"/>
    </source>
</evidence>
<accession>A0A3D8I5Y8</accession>
<gene>
    <name evidence="2" type="ORF">CQA63_02615</name>
</gene>
<evidence type="ECO:0000313" key="2">
    <source>
        <dbReference type="EMBL" id="RDU60569.1"/>
    </source>
</evidence>
<keyword evidence="3" id="KW-1185">Reference proteome</keyword>
<dbReference type="NCBIfam" id="TIGR01444">
    <property type="entry name" value="fkbM_fam"/>
    <property type="match status" value="1"/>
</dbReference>
<proteinExistence type="predicted"/>
<dbReference type="Pfam" id="PF05050">
    <property type="entry name" value="Methyltransf_21"/>
    <property type="match status" value="1"/>
</dbReference>
<reference evidence="2 3" key="1">
    <citation type="submission" date="2018-04" db="EMBL/GenBank/DDBJ databases">
        <title>Novel Campyloabacter and Helicobacter Species and Strains.</title>
        <authorList>
            <person name="Mannion A.J."/>
            <person name="Shen Z."/>
            <person name="Fox J.G."/>
        </authorList>
    </citation>
    <scope>NUCLEOTIDE SEQUENCE [LARGE SCALE GENOMIC DNA]</scope>
    <source>
        <strain evidence="2 3">MIT 98-6070</strain>
    </source>
</reference>
<name>A0A3D8I5Y8_9HELI</name>
<dbReference type="Gene3D" id="3.40.50.150">
    <property type="entry name" value="Vaccinia Virus protein VP39"/>
    <property type="match status" value="1"/>
</dbReference>